<dbReference type="PANTHER" id="PTHR33823">
    <property type="entry name" value="RNA POLYMERASE-BINDING TRANSCRIPTION FACTOR DKSA-RELATED"/>
    <property type="match status" value="1"/>
</dbReference>
<gene>
    <name evidence="5" type="ORF">ASZ90_019740</name>
</gene>
<evidence type="ECO:0000259" key="4">
    <source>
        <dbReference type="Pfam" id="PF01258"/>
    </source>
</evidence>
<keyword evidence="3" id="KW-0862">Zinc</keyword>
<sequence length="114" mass="13010">MVYQTSLHIRKQEIQKMIAEKKDQLMEASTELSVFSHNPDDVVLDLYEREKNSGIIELLEIELEKVNEALQKCAAGEYGKCESCGGAIEDERLQSRVDSVLCHKCAQNKKKMLH</sequence>
<evidence type="ECO:0000313" key="5">
    <source>
        <dbReference type="EMBL" id="KUG02874.1"/>
    </source>
</evidence>
<evidence type="ECO:0000256" key="1">
    <source>
        <dbReference type="ARBA" id="ARBA00022723"/>
    </source>
</evidence>
<keyword evidence="2" id="KW-0863">Zinc-finger</keyword>
<protein>
    <submittedName>
        <fullName evidence="5">Dnak suppressor protein</fullName>
    </submittedName>
</protein>
<dbReference type="SUPFAM" id="SSF109635">
    <property type="entry name" value="DnaK suppressor protein DksA, alpha-hairpin domain"/>
    <property type="match status" value="1"/>
</dbReference>
<reference evidence="5" key="1">
    <citation type="journal article" date="2015" name="Proc. Natl. Acad. Sci. U.S.A.">
        <title>Networks of energetic and metabolic interactions define dynamics in microbial communities.</title>
        <authorList>
            <person name="Embree M."/>
            <person name="Liu J.K."/>
            <person name="Al-Bassam M.M."/>
            <person name="Zengler K."/>
        </authorList>
    </citation>
    <scope>NUCLEOTIDE SEQUENCE</scope>
</reference>
<organism evidence="5">
    <name type="scientific">hydrocarbon metagenome</name>
    <dbReference type="NCBI Taxonomy" id="938273"/>
    <lineage>
        <taxon>unclassified sequences</taxon>
        <taxon>metagenomes</taxon>
        <taxon>ecological metagenomes</taxon>
    </lineage>
</organism>
<feature type="domain" description="Zinc finger DksA/TraR C4-type" evidence="4">
    <location>
        <begin position="76"/>
        <end position="107"/>
    </location>
</feature>
<accession>A0A0W8E2L1</accession>
<dbReference type="InterPro" id="IPR037187">
    <property type="entry name" value="DnaK_N"/>
</dbReference>
<dbReference type="Pfam" id="PF01258">
    <property type="entry name" value="zf-dskA_traR"/>
    <property type="match status" value="1"/>
</dbReference>
<comment type="caution">
    <text evidence="5">The sequence shown here is derived from an EMBL/GenBank/DDBJ whole genome shotgun (WGS) entry which is preliminary data.</text>
</comment>
<keyword evidence="1" id="KW-0479">Metal-binding</keyword>
<name>A0A0W8E2L1_9ZZZZ</name>
<dbReference type="AlphaFoldDB" id="A0A0W8E2L1"/>
<evidence type="ECO:0000256" key="2">
    <source>
        <dbReference type="ARBA" id="ARBA00022771"/>
    </source>
</evidence>
<dbReference type="InterPro" id="IPR000962">
    <property type="entry name" value="Znf_DskA_TraR"/>
</dbReference>
<dbReference type="SUPFAM" id="SSF57716">
    <property type="entry name" value="Glucocorticoid receptor-like (DNA-binding domain)"/>
    <property type="match status" value="1"/>
</dbReference>
<dbReference type="Gene3D" id="1.20.120.910">
    <property type="entry name" value="DksA, coiled-coil domain"/>
    <property type="match status" value="1"/>
</dbReference>
<evidence type="ECO:0000256" key="3">
    <source>
        <dbReference type="ARBA" id="ARBA00022833"/>
    </source>
</evidence>
<proteinExistence type="predicted"/>
<dbReference type="EMBL" id="LNQE01001904">
    <property type="protein sequence ID" value="KUG02874.1"/>
    <property type="molecule type" value="Genomic_DNA"/>
</dbReference>
<dbReference type="PANTHER" id="PTHR33823:SF4">
    <property type="entry name" value="GENERAL STRESS PROTEIN 16O"/>
    <property type="match status" value="1"/>
</dbReference>
<dbReference type="PROSITE" id="PS51128">
    <property type="entry name" value="ZF_DKSA_2"/>
    <property type="match status" value="1"/>
</dbReference>
<dbReference type="GO" id="GO:0008270">
    <property type="term" value="F:zinc ion binding"/>
    <property type="evidence" value="ECO:0007669"/>
    <property type="project" value="UniProtKB-KW"/>
</dbReference>